<keyword evidence="4" id="KW-1185">Reference proteome</keyword>
<evidence type="ECO:0000256" key="1">
    <source>
        <dbReference type="PROSITE-ProRule" id="PRU10141"/>
    </source>
</evidence>
<evidence type="ECO:0000313" key="4">
    <source>
        <dbReference type="Proteomes" id="UP000256970"/>
    </source>
</evidence>
<reference evidence="3 4" key="1">
    <citation type="submission" date="2016-10" db="EMBL/GenBank/DDBJ databases">
        <authorList>
            <person name="Cai Z."/>
        </authorList>
    </citation>
    <scope>NUCLEOTIDE SEQUENCE [LARGE SCALE GENOMIC DNA]</scope>
</reference>
<organism evidence="3 4">
    <name type="scientific">Tetradesmus obliquus</name>
    <name type="common">Green alga</name>
    <name type="synonym">Acutodesmus obliquus</name>
    <dbReference type="NCBI Taxonomy" id="3088"/>
    <lineage>
        <taxon>Eukaryota</taxon>
        <taxon>Viridiplantae</taxon>
        <taxon>Chlorophyta</taxon>
        <taxon>core chlorophytes</taxon>
        <taxon>Chlorophyceae</taxon>
        <taxon>CS clade</taxon>
        <taxon>Sphaeropleales</taxon>
        <taxon>Scenedesmaceae</taxon>
        <taxon>Tetradesmus</taxon>
    </lineage>
</organism>
<feature type="region of interest" description="Disordered" evidence="2">
    <location>
        <begin position="187"/>
        <end position="226"/>
    </location>
</feature>
<dbReference type="Gene3D" id="3.30.200.20">
    <property type="entry name" value="Phosphorylase Kinase, domain 1"/>
    <property type="match status" value="1"/>
</dbReference>
<keyword evidence="1" id="KW-0547">Nucleotide-binding</keyword>
<evidence type="ECO:0000313" key="3">
    <source>
        <dbReference type="EMBL" id="SZX63268.1"/>
    </source>
</evidence>
<keyword evidence="1" id="KW-0067">ATP-binding</keyword>
<evidence type="ECO:0000256" key="2">
    <source>
        <dbReference type="SAM" id="MobiDB-lite"/>
    </source>
</evidence>
<dbReference type="STRING" id="3088.A0A383VCI5"/>
<dbReference type="AlphaFoldDB" id="A0A383VCI5"/>
<protein>
    <recommendedName>
        <fullName evidence="5">Protein kinase domain-containing protein</fullName>
    </recommendedName>
</protein>
<feature type="compositionally biased region" description="Low complexity" evidence="2">
    <location>
        <begin position="35"/>
        <end position="45"/>
    </location>
</feature>
<dbReference type="SUPFAM" id="SSF56112">
    <property type="entry name" value="Protein kinase-like (PK-like)"/>
    <property type="match status" value="1"/>
</dbReference>
<feature type="compositionally biased region" description="Polar residues" evidence="2">
    <location>
        <begin position="189"/>
        <end position="203"/>
    </location>
</feature>
<feature type="region of interest" description="Disordered" evidence="2">
    <location>
        <begin position="1"/>
        <end position="78"/>
    </location>
</feature>
<dbReference type="PROSITE" id="PS00107">
    <property type="entry name" value="PROTEIN_KINASE_ATP"/>
    <property type="match status" value="1"/>
</dbReference>
<dbReference type="GO" id="GO:0005524">
    <property type="term" value="F:ATP binding"/>
    <property type="evidence" value="ECO:0007669"/>
    <property type="project" value="UniProtKB-UniRule"/>
</dbReference>
<name>A0A383VCI5_TETOB</name>
<accession>A0A383VCI5</accession>
<dbReference type="InterPro" id="IPR017441">
    <property type="entry name" value="Protein_kinase_ATP_BS"/>
</dbReference>
<sequence>MSTSSGAPGETNVGSTRGPVYFQSSLEQSSTADVSGGSSTGRGSRQAMMPATASGGGGSGGAGSSAGVGGSGGQLGAAAAPGAGSLSNMLKLTPEEAMLRDLRIGPLLGRGITARVYKGRWNGVSVAVKIIGHSERSPGTASSGILRESLLAAQLSHPNIVQSYFTSTMTVSKRNALAKAWLSAEAGTSPATKQSPEPSSSAQKGGDNHGSNSSDSTHSRDKGATRCAGDGQLPLSCWLLLL</sequence>
<feature type="compositionally biased region" description="Polar residues" evidence="2">
    <location>
        <begin position="22"/>
        <end position="33"/>
    </location>
</feature>
<evidence type="ECO:0008006" key="5">
    <source>
        <dbReference type="Google" id="ProtNLM"/>
    </source>
</evidence>
<dbReference type="Proteomes" id="UP000256970">
    <property type="component" value="Unassembled WGS sequence"/>
</dbReference>
<feature type="compositionally biased region" description="Gly residues" evidence="2">
    <location>
        <begin position="54"/>
        <end position="75"/>
    </location>
</feature>
<dbReference type="InterPro" id="IPR011009">
    <property type="entry name" value="Kinase-like_dom_sf"/>
</dbReference>
<dbReference type="EMBL" id="FNXT01000301">
    <property type="protein sequence ID" value="SZX63268.1"/>
    <property type="molecule type" value="Genomic_DNA"/>
</dbReference>
<feature type="binding site" evidence="1">
    <location>
        <position position="129"/>
    </location>
    <ligand>
        <name>ATP</name>
        <dbReference type="ChEBI" id="CHEBI:30616"/>
    </ligand>
</feature>
<proteinExistence type="predicted"/>
<gene>
    <name evidence="3" type="ORF">BQ4739_LOCUS3820</name>
</gene>